<feature type="signal peptide" evidence="1">
    <location>
        <begin position="1"/>
        <end position="27"/>
    </location>
</feature>
<dbReference type="InterPro" id="IPR003609">
    <property type="entry name" value="Pan_app"/>
</dbReference>
<comment type="caution">
    <text evidence="3">The sequence shown here is derived from an EMBL/GenBank/DDBJ whole genome shotgun (WGS) entry which is preliminary data.</text>
</comment>
<dbReference type="Gene3D" id="2.60.120.200">
    <property type="match status" value="1"/>
</dbReference>
<gene>
    <name evidence="3" type="ORF">PMEA_00022132</name>
</gene>
<dbReference type="Pfam" id="PF00024">
    <property type="entry name" value="PAN_1"/>
    <property type="match status" value="1"/>
</dbReference>
<keyword evidence="4" id="KW-1185">Reference proteome</keyword>
<evidence type="ECO:0000256" key="1">
    <source>
        <dbReference type="SAM" id="SignalP"/>
    </source>
</evidence>
<dbReference type="SUPFAM" id="SSF49899">
    <property type="entry name" value="Concanavalin A-like lectins/glucanases"/>
    <property type="match status" value="1"/>
</dbReference>
<keyword evidence="1" id="KW-0732">Signal</keyword>
<proteinExistence type="predicted"/>
<evidence type="ECO:0000259" key="2">
    <source>
        <dbReference type="Pfam" id="PF00024"/>
    </source>
</evidence>
<dbReference type="SUPFAM" id="SSF57414">
    <property type="entry name" value="Hairpin loop containing domain-like"/>
    <property type="match status" value="1"/>
</dbReference>
<protein>
    <recommendedName>
        <fullName evidence="2">Apple domain-containing protein</fullName>
    </recommendedName>
</protein>
<dbReference type="Gene3D" id="3.50.4.10">
    <property type="entry name" value="Hepatocyte Growth Factor"/>
    <property type="match status" value="1"/>
</dbReference>
<evidence type="ECO:0000313" key="4">
    <source>
        <dbReference type="Proteomes" id="UP001159428"/>
    </source>
</evidence>
<dbReference type="Pfam" id="PF13385">
    <property type="entry name" value="Laminin_G_3"/>
    <property type="match status" value="1"/>
</dbReference>
<sequence length="370" mass="42126">METFKVLRVLCAVIFLLMVYRTPYANAISKCESQGSTFTRALKGHTYDTFGVNSPDVCVKRCEKEKRCQSINFVFEERICELNNRSMEARPDGYVVDPRRIYMTVYLNRVPLGSIPELPAKSCAEIKASEGEEAVNGHYWLDPYNTGKNEWTNCYLETKGSLFHWTLSGTDSSLTLRGAAKFVRKSGRTVLYLDGTQGTFAETPSVPFQKTDLTIAVWIFLESPLTRRQEIYSDWSSPHQFRIGIEVNGQLCFQGRRDVGGESDMMTPCTKSRDVVETDVWRHVAITWGRSERTFRIYINGERKVNHVVSDNPVLDFKNSGHALYDIGLKRDSGTTALAYFSDLVIFTHELSATQLKSDLFLNHPLQNFI</sequence>
<dbReference type="EMBL" id="CALNXJ010000004">
    <property type="protein sequence ID" value="CAH3037514.1"/>
    <property type="molecule type" value="Genomic_DNA"/>
</dbReference>
<feature type="chain" id="PRO_5043460068" description="Apple domain-containing protein" evidence="1">
    <location>
        <begin position="28"/>
        <end position="370"/>
    </location>
</feature>
<name>A0AAU9VT58_9CNID</name>
<accession>A0AAU9VT58</accession>
<dbReference type="Proteomes" id="UP001159428">
    <property type="component" value="Unassembled WGS sequence"/>
</dbReference>
<feature type="domain" description="Apple" evidence="2">
    <location>
        <begin position="40"/>
        <end position="92"/>
    </location>
</feature>
<reference evidence="3 4" key="1">
    <citation type="submission" date="2022-05" db="EMBL/GenBank/DDBJ databases">
        <authorList>
            <consortium name="Genoscope - CEA"/>
            <person name="William W."/>
        </authorList>
    </citation>
    <scope>NUCLEOTIDE SEQUENCE [LARGE SCALE GENOMIC DNA]</scope>
</reference>
<evidence type="ECO:0000313" key="3">
    <source>
        <dbReference type="EMBL" id="CAH3037514.1"/>
    </source>
</evidence>
<dbReference type="AlphaFoldDB" id="A0AAU9VT58"/>
<dbReference type="InterPro" id="IPR013320">
    <property type="entry name" value="ConA-like_dom_sf"/>
</dbReference>
<organism evidence="3 4">
    <name type="scientific">Pocillopora meandrina</name>
    <dbReference type="NCBI Taxonomy" id="46732"/>
    <lineage>
        <taxon>Eukaryota</taxon>
        <taxon>Metazoa</taxon>
        <taxon>Cnidaria</taxon>
        <taxon>Anthozoa</taxon>
        <taxon>Hexacorallia</taxon>
        <taxon>Scleractinia</taxon>
        <taxon>Astrocoeniina</taxon>
        <taxon>Pocilloporidae</taxon>
        <taxon>Pocillopora</taxon>
    </lineage>
</organism>